<feature type="non-terminal residue" evidence="5">
    <location>
        <position position="1"/>
    </location>
</feature>
<comment type="subcellular location">
    <subcellularLocation>
        <location evidence="1">Mitochondrion</location>
    </subcellularLocation>
</comment>
<dbReference type="STRING" id="418985.A0A1V9XND7"/>
<gene>
    <name evidence="5" type="ORF">BIW11_08695</name>
</gene>
<evidence type="ECO:0000256" key="1">
    <source>
        <dbReference type="ARBA" id="ARBA00004173"/>
    </source>
</evidence>
<dbReference type="PANTHER" id="PTHR22602:SF0">
    <property type="entry name" value="TRANSFERASE CAF17, MITOCHONDRIAL-RELATED"/>
    <property type="match status" value="1"/>
</dbReference>
<dbReference type="InterPro" id="IPR045179">
    <property type="entry name" value="YgfZ/GcvT"/>
</dbReference>
<dbReference type="Gene3D" id="3.30.70.1400">
    <property type="entry name" value="Aminomethyltransferase beta-barrel domains"/>
    <property type="match status" value="1"/>
</dbReference>
<keyword evidence="6" id="KW-1185">Reference proteome</keyword>
<dbReference type="OrthoDB" id="191995at2759"/>
<feature type="domain" description="CAF17 C-terminal" evidence="4">
    <location>
        <begin position="160"/>
        <end position="240"/>
    </location>
</feature>
<keyword evidence="3" id="KW-0496">Mitochondrion</keyword>
<evidence type="ECO:0000313" key="5">
    <source>
        <dbReference type="EMBL" id="OQR75015.1"/>
    </source>
</evidence>
<evidence type="ECO:0000259" key="4">
    <source>
        <dbReference type="Pfam" id="PF25455"/>
    </source>
</evidence>
<dbReference type="Gene3D" id="3.30.1360.120">
    <property type="entry name" value="Probable tRNA modification gtpase trme, domain 1"/>
    <property type="match status" value="1"/>
</dbReference>
<dbReference type="EMBL" id="MNPL01007015">
    <property type="protein sequence ID" value="OQR75015.1"/>
    <property type="molecule type" value="Genomic_DNA"/>
</dbReference>
<keyword evidence="2" id="KW-0809">Transit peptide</keyword>
<dbReference type="InterPro" id="IPR057460">
    <property type="entry name" value="CAF17_C"/>
</dbReference>
<dbReference type="FunCoup" id="A0A1V9XND7">
    <property type="interactions" value="593"/>
</dbReference>
<dbReference type="InterPro" id="IPR027266">
    <property type="entry name" value="TrmE/GcvT-like"/>
</dbReference>
<keyword evidence="5" id="KW-0808">Transferase</keyword>
<reference evidence="5 6" key="1">
    <citation type="journal article" date="2017" name="Gigascience">
        <title>Draft genome of the honey bee ectoparasitic mite, Tropilaelaps mercedesae, is shaped by the parasitic life history.</title>
        <authorList>
            <person name="Dong X."/>
            <person name="Armstrong S.D."/>
            <person name="Xia D."/>
            <person name="Makepeace B.L."/>
            <person name="Darby A.C."/>
            <person name="Kadowaki T."/>
        </authorList>
    </citation>
    <scope>NUCLEOTIDE SEQUENCE [LARGE SCALE GENOMIC DNA]</scope>
    <source>
        <strain evidence="5">Wuxi-XJTLU</strain>
    </source>
</reference>
<evidence type="ECO:0000256" key="2">
    <source>
        <dbReference type="ARBA" id="ARBA00022946"/>
    </source>
</evidence>
<accession>A0A1V9XND7</accession>
<dbReference type="PANTHER" id="PTHR22602">
    <property type="entry name" value="TRANSFERASE CAF17, MITOCHONDRIAL-RELATED"/>
    <property type="match status" value="1"/>
</dbReference>
<dbReference type="Pfam" id="PF25455">
    <property type="entry name" value="Beta-barrel_CAF17_C"/>
    <property type="match status" value="1"/>
</dbReference>
<comment type="caution">
    <text evidence="5">The sequence shown here is derived from an EMBL/GenBank/DDBJ whole genome shotgun (WGS) entry which is preliminary data.</text>
</comment>
<protein>
    <submittedName>
        <fullName evidence="5">Putative transferase CAF17-like protein</fullName>
    </submittedName>
</protein>
<evidence type="ECO:0000313" key="6">
    <source>
        <dbReference type="Proteomes" id="UP000192247"/>
    </source>
</evidence>
<proteinExistence type="predicted"/>
<organism evidence="5 6">
    <name type="scientific">Tropilaelaps mercedesae</name>
    <dbReference type="NCBI Taxonomy" id="418985"/>
    <lineage>
        <taxon>Eukaryota</taxon>
        <taxon>Metazoa</taxon>
        <taxon>Ecdysozoa</taxon>
        <taxon>Arthropoda</taxon>
        <taxon>Chelicerata</taxon>
        <taxon>Arachnida</taxon>
        <taxon>Acari</taxon>
        <taxon>Parasitiformes</taxon>
        <taxon>Mesostigmata</taxon>
        <taxon>Gamasina</taxon>
        <taxon>Dermanyssoidea</taxon>
        <taxon>Laelapidae</taxon>
        <taxon>Tropilaelaps</taxon>
    </lineage>
</organism>
<dbReference type="GO" id="GO:0016740">
    <property type="term" value="F:transferase activity"/>
    <property type="evidence" value="ECO:0007669"/>
    <property type="project" value="UniProtKB-KW"/>
</dbReference>
<dbReference type="NCBIfam" id="TIGR03317">
    <property type="entry name" value="ygfZ_signature"/>
    <property type="match status" value="1"/>
</dbReference>
<name>A0A1V9XND7_9ACAR</name>
<dbReference type="Proteomes" id="UP000192247">
    <property type="component" value="Unassembled WGS sequence"/>
</dbReference>
<evidence type="ECO:0000256" key="3">
    <source>
        <dbReference type="ARBA" id="ARBA00023128"/>
    </source>
</evidence>
<dbReference type="GO" id="GO:0005759">
    <property type="term" value="C:mitochondrial matrix"/>
    <property type="evidence" value="ECO:0007669"/>
    <property type="project" value="TreeGrafter"/>
</dbReference>
<dbReference type="InParanoid" id="A0A1V9XND7"/>
<dbReference type="GO" id="GO:0016226">
    <property type="term" value="P:iron-sulfur cluster assembly"/>
    <property type="evidence" value="ECO:0007669"/>
    <property type="project" value="TreeGrafter"/>
</dbReference>
<dbReference type="SUPFAM" id="SSF103025">
    <property type="entry name" value="Folate-binding domain"/>
    <property type="match status" value="1"/>
</dbReference>
<dbReference type="AlphaFoldDB" id="A0A1V9XND7"/>
<dbReference type="InterPro" id="IPR017703">
    <property type="entry name" value="YgfZ/GCV_T_CS"/>
</dbReference>
<sequence length="250" mass="27900">VVYSYLLNSHGRVLFDIFLYKLNDDDVLLEVDKSSQQSLIKLLNFYKLRRSVEIRESSLVACVAPEPQTSALVQDIDPRLAELGHKIVFEKPPSKAETTEDAYRELRYWFGVPEGTADLGVGKTIPLECNGDYLKAISFEKGCYIGQELTARAYHTGVVRKRFMPLKFNQALDGFKAGNDSAVINEKNAKVGVLKAAQGVRGLGLMRIKESIEAGTLKTSKGATGTQVELSVAIPTWWPKNRWRISFNIS</sequence>